<dbReference type="Pfam" id="PF01380">
    <property type="entry name" value="SIS"/>
    <property type="match status" value="1"/>
</dbReference>
<evidence type="ECO:0000256" key="1">
    <source>
        <dbReference type="ARBA" id="ARBA00023015"/>
    </source>
</evidence>
<dbReference type="SUPFAM" id="SSF53697">
    <property type="entry name" value="SIS domain"/>
    <property type="match status" value="1"/>
</dbReference>
<feature type="domain" description="SIS" evidence="5">
    <location>
        <begin position="118"/>
        <end position="258"/>
    </location>
</feature>
<dbReference type="GO" id="GO:0003677">
    <property type="term" value="F:DNA binding"/>
    <property type="evidence" value="ECO:0007669"/>
    <property type="project" value="UniProtKB-KW"/>
</dbReference>
<keyword evidence="2" id="KW-0238">DNA-binding</keyword>
<dbReference type="CDD" id="cd05013">
    <property type="entry name" value="SIS_RpiR"/>
    <property type="match status" value="1"/>
</dbReference>
<accession>A0A430B0R4</accession>
<dbReference type="InterPro" id="IPR000281">
    <property type="entry name" value="HTH_RpiR"/>
</dbReference>
<dbReference type="Gene3D" id="3.40.50.10490">
    <property type="entry name" value="Glucose-6-phosphate isomerase like protein, domain 1"/>
    <property type="match status" value="1"/>
</dbReference>
<dbReference type="PROSITE" id="PS51071">
    <property type="entry name" value="HTH_RPIR"/>
    <property type="match status" value="1"/>
</dbReference>
<dbReference type="Gene3D" id="1.10.10.10">
    <property type="entry name" value="Winged helix-like DNA-binding domain superfamily/Winged helix DNA-binding domain"/>
    <property type="match status" value="1"/>
</dbReference>
<evidence type="ECO:0000259" key="5">
    <source>
        <dbReference type="PROSITE" id="PS51464"/>
    </source>
</evidence>
<evidence type="ECO:0000259" key="4">
    <source>
        <dbReference type="PROSITE" id="PS51071"/>
    </source>
</evidence>
<dbReference type="OrthoDB" id="3684496at2"/>
<keyword evidence="7" id="KW-1185">Reference proteome</keyword>
<comment type="caution">
    <text evidence="6">The sequence shown here is derived from an EMBL/GenBank/DDBJ whole genome shotgun (WGS) entry which is preliminary data.</text>
</comment>
<dbReference type="EMBL" id="NGKC01000002">
    <property type="protein sequence ID" value="RSU13930.1"/>
    <property type="molecule type" value="Genomic_DNA"/>
</dbReference>
<evidence type="ECO:0000256" key="3">
    <source>
        <dbReference type="ARBA" id="ARBA00023163"/>
    </source>
</evidence>
<dbReference type="PANTHER" id="PTHR30514:SF1">
    <property type="entry name" value="HTH-TYPE TRANSCRIPTIONAL REGULATOR HEXR-RELATED"/>
    <property type="match status" value="1"/>
</dbReference>
<keyword evidence="3" id="KW-0804">Transcription</keyword>
<dbReference type="InterPro" id="IPR009057">
    <property type="entry name" value="Homeodomain-like_sf"/>
</dbReference>
<dbReference type="InterPro" id="IPR036388">
    <property type="entry name" value="WH-like_DNA-bd_sf"/>
</dbReference>
<dbReference type="RefSeq" id="WP_126812370.1">
    <property type="nucleotide sequence ID" value="NZ_NGKC01000002.1"/>
</dbReference>
<sequence length="258" mass="28230">MDTLFLKFQKRKHQLSGLENQVAEYIIGNPQQVADMTIDELANRLYISTATISRTAKHLGFKGFQELKFSLEQHVAKQQAAAAVQGHSTQDLIWFKETLQKQLDQTFDGLDTNRLDLAAAAIAKAGMIEVLSVGGSLTLGIDAARKLTALGKLANARIDWDELRSVSRALTADDLAILISLSGETIHIVEYATNLSEKKVPILAVTGSPDSPLAKMATYLFTAPVLPIYFGEADLTSRTALAALLDVLLIHYADIYHH</sequence>
<evidence type="ECO:0008006" key="8">
    <source>
        <dbReference type="Google" id="ProtNLM"/>
    </source>
</evidence>
<dbReference type="GO" id="GO:0003700">
    <property type="term" value="F:DNA-binding transcription factor activity"/>
    <property type="evidence" value="ECO:0007669"/>
    <property type="project" value="InterPro"/>
</dbReference>
<dbReference type="InterPro" id="IPR035472">
    <property type="entry name" value="RpiR-like_SIS"/>
</dbReference>
<dbReference type="InterPro" id="IPR001347">
    <property type="entry name" value="SIS_dom"/>
</dbReference>
<dbReference type="Pfam" id="PF01418">
    <property type="entry name" value="HTH_6"/>
    <property type="match status" value="1"/>
</dbReference>
<dbReference type="InterPro" id="IPR047640">
    <property type="entry name" value="RpiR-like"/>
</dbReference>
<name>A0A430B0R4_9ENTE</name>
<evidence type="ECO:0000313" key="6">
    <source>
        <dbReference type="EMBL" id="RSU13930.1"/>
    </source>
</evidence>
<feature type="domain" description="HTH rpiR-type" evidence="4">
    <location>
        <begin position="2"/>
        <end position="78"/>
    </location>
</feature>
<organism evidence="6 7">
    <name type="scientific">Vagococcus acidifermentans</name>
    <dbReference type="NCBI Taxonomy" id="564710"/>
    <lineage>
        <taxon>Bacteria</taxon>
        <taxon>Bacillati</taxon>
        <taxon>Bacillota</taxon>
        <taxon>Bacilli</taxon>
        <taxon>Lactobacillales</taxon>
        <taxon>Enterococcaceae</taxon>
        <taxon>Vagococcus</taxon>
    </lineage>
</organism>
<dbReference type="InterPro" id="IPR046348">
    <property type="entry name" value="SIS_dom_sf"/>
</dbReference>
<dbReference type="AlphaFoldDB" id="A0A430B0R4"/>
<dbReference type="GO" id="GO:1901135">
    <property type="term" value="P:carbohydrate derivative metabolic process"/>
    <property type="evidence" value="ECO:0007669"/>
    <property type="project" value="InterPro"/>
</dbReference>
<evidence type="ECO:0000256" key="2">
    <source>
        <dbReference type="ARBA" id="ARBA00023125"/>
    </source>
</evidence>
<dbReference type="PANTHER" id="PTHR30514">
    <property type="entry name" value="GLUCOKINASE"/>
    <property type="match status" value="1"/>
</dbReference>
<evidence type="ECO:0000313" key="7">
    <source>
        <dbReference type="Proteomes" id="UP000286773"/>
    </source>
</evidence>
<proteinExistence type="predicted"/>
<dbReference type="SUPFAM" id="SSF46689">
    <property type="entry name" value="Homeodomain-like"/>
    <property type="match status" value="1"/>
</dbReference>
<keyword evidence="1" id="KW-0805">Transcription regulation</keyword>
<protein>
    <recommendedName>
        <fullName evidence="8">RpiR family transcriptional regulator</fullName>
    </recommendedName>
</protein>
<gene>
    <name evidence="6" type="ORF">CBF27_03240</name>
</gene>
<reference evidence="6 7" key="1">
    <citation type="submission" date="2017-05" db="EMBL/GenBank/DDBJ databases">
        <title>Vagococcus spp. assemblies.</title>
        <authorList>
            <person name="Gulvik C.A."/>
        </authorList>
    </citation>
    <scope>NUCLEOTIDE SEQUENCE [LARGE SCALE GENOMIC DNA]</scope>
    <source>
        <strain evidence="6 7">LMG 24798</strain>
    </source>
</reference>
<dbReference type="Proteomes" id="UP000286773">
    <property type="component" value="Unassembled WGS sequence"/>
</dbReference>
<dbReference type="GO" id="GO:0097367">
    <property type="term" value="F:carbohydrate derivative binding"/>
    <property type="evidence" value="ECO:0007669"/>
    <property type="project" value="InterPro"/>
</dbReference>
<dbReference type="PROSITE" id="PS51464">
    <property type="entry name" value="SIS"/>
    <property type="match status" value="1"/>
</dbReference>